<evidence type="ECO:0000256" key="1">
    <source>
        <dbReference type="ARBA" id="ARBA00004561"/>
    </source>
</evidence>
<dbReference type="Proteomes" id="UP000199470">
    <property type="component" value="Unassembled WGS sequence"/>
</dbReference>
<name>A0A1I4NBB8_9BURK</name>
<keyword evidence="10" id="KW-1185">Reference proteome</keyword>
<sequence>MVAYISLAALLWLALAPTRGLAAPPLLAIAAEPLTAGCVLAGAAAPALLHGAAVAPPSAGGDIFQADFQPTDWSGHVLRYGLTLDAGGAAAGPPKWDAGEILSGAPGQPARPEPARRNIHSAVARADGTLDSVPFEWADLSAGQRAALNLAPSQSQGTPWNQGTSQSQTTLASAALGAAPAVAAATAATRRSDGLGEQRLAFLRGDRTLEGGPFRRRDSVLGDSVHATPVYVGAASAGGRGAGYEAFHRRSLARRGVLYLGANDGMLHAFDAADGVELYAYVPQAVFAALGQLSSPRYVHRAYVDGPAGAGEALLDGQWKSVLVSGLGGGGQGVFALDVSDPERLGPDTLLWEFGDADDPAMGNVVGVPQIARLRVRTVSGVAELRHFAVVASGLNNYVDDGHRTAAGEGALFLLALDKPRGTPWRRNVNYYRLSTPIADPALANALGPPALAADADGVLRYAYAGDLQGNLWRFDFSAGAPWSGAVGPGAGRTPLFVARAAGGERQPISQQPRLAFANGGGYLVLFGTGRLIEQADRLPSRYAQQSWYAIVDNLAQPAELVAGRRELTERVAVALAGGGALGGGSGAGGDYAFAGAPLAPGSKGWYIDFPRSADTGERSLQGAVLAGGQLFFDTLLPARDPCAAALSRSYALDVLDGVAAATGRLQADYAPSAPLLRQTAVVNGARAASGQLAQRKTVAIVRFRAEQAAPLAQAGSVGLTMPAGRLSWREVANWRELHEAARP</sequence>
<keyword evidence="7" id="KW-0732">Signal</keyword>
<accession>A0A1I4NBB8</accession>
<evidence type="ECO:0000256" key="2">
    <source>
        <dbReference type="ARBA" id="ARBA00008387"/>
    </source>
</evidence>
<organism evidence="9 10">
    <name type="scientific">Rugamonas rubra</name>
    <dbReference type="NCBI Taxonomy" id="758825"/>
    <lineage>
        <taxon>Bacteria</taxon>
        <taxon>Pseudomonadati</taxon>
        <taxon>Pseudomonadota</taxon>
        <taxon>Betaproteobacteria</taxon>
        <taxon>Burkholderiales</taxon>
        <taxon>Oxalobacteraceae</taxon>
        <taxon>Telluria group</taxon>
        <taxon>Rugamonas</taxon>
    </lineage>
</organism>
<dbReference type="Pfam" id="PF05567">
    <property type="entry name" value="T4P_PilY1"/>
    <property type="match status" value="1"/>
</dbReference>
<dbReference type="InterPro" id="IPR011047">
    <property type="entry name" value="Quinoprotein_ADH-like_sf"/>
</dbReference>
<reference evidence="9 10" key="1">
    <citation type="submission" date="2016-10" db="EMBL/GenBank/DDBJ databases">
        <authorList>
            <person name="de Groot N.N."/>
        </authorList>
    </citation>
    <scope>NUCLEOTIDE SEQUENCE [LARGE SCALE GENOMIC DNA]</scope>
    <source>
        <strain evidence="9 10">ATCC 43154</strain>
    </source>
</reference>
<evidence type="ECO:0000256" key="7">
    <source>
        <dbReference type="SAM" id="SignalP"/>
    </source>
</evidence>
<evidence type="ECO:0000313" key="10">
    <source>
        <dbReference type="Proteomes" id="UP000199470"/>
    </source>
</evidence>
<protein>
    <submittedName>
        <fullName evidence="9">Type IV pilus assembly protein PilY1</fullName>
    </submittedName>
</protein>
<keyword evidence="6" id="KW-0281">Fimbrium</keyword>
<feature type="signal peptide" evidence="7">
    <location>
        <begin position="1"/>
        <end position="22"/>
    </location>
</feature>
<keyword evidence="4" id="KW-0479">Metal-binding</keyword>
<evidence type="ECO:0000313" key="9">
    <source>
        <dbReference type="EMBL" id="SFM12676.1"/>
    </source>
</evidence>
<evidence type="ECO:0000256" key="3">
    <source>
        <dbReference type="ARBA" id="ARBA00022558"/>
    </source>
</evidence>
<dbReference type="InterPro" id="IPR008707">
    <property type="entry name" value="B-propeller_PilY1"/>
</dbReference>
<evidence type="ECO:0000259" key="8">
    <source>
        <dbReference type="Pfam" id="PF05567"/>
    </source>
</evidence>
<feature type="chain" id="PRO_5011687735" evidence="7">
    <location>
        <begin position="23"/>
        <end position="744"/>
    </location>
</feature>
<keyword evidence="5" id="KW-0106">Calcium</keyword>
<dbReference type="RefSeq" id="WP_093388334.1">
    <property type="nucleotide sequence ID" value="NZ_FOTW01000013.1"/>
</dbReference>
<evidence type="ECO:0000256" key="6">
    <source>
        <dbReference type="ARBA" id="ARBA00023263"/>
    </source>
</evidence>
<dbReference type="GO" id="GO:0009289">
    <property type="term" value="C:pilus"/>
    <property type="evidence" value="ECO:0007669"/>
    <property type="project" value="UniProtKB-SubCell"/>
</dbReference>
<feature type="domain" description="PilY1 beta-propeller" evidence="8">
    <location>
        <begin position="221"/>
        <end position="555"/>
    </location>
</feature>
<comment type="subcellular location">
    <subcellularLocation>
        <location evidence="1">Fimbrium</location>
    </subcellularLocation>
</comment>
<dbReference type="EMBL" id="FOTW01000013">
    <property type="protein sequence ID" value="SFM12676.1"/>
    <property type="molecule type" value="Genomic_DNA"/>
</dbReference>
<dbReference type="SUPFAM" id="SSF50998">
    <property type="entry name" value="Quinoprotein alcohol dehydrogenase-like"/>
    <property type="match status" value="1"/>
</dbReference>
<keyword evidence="3" id="KW-1029">Fimbrium biogenesis</keyword>
<comment type="similarity">
    <text evidence="2">Belongs to the PilY1 family.</text>
</comment>
<dbReference type="STRING" id="758825.SAMN02982985_02821"/>
<dbReference type="OrthoDB" id="7156875at2"/>
<gene>
    <name evidence="9" type="ORF">SAMN02982985_02821</name>
</gene>
<proteinExistence type="inferred from homology"/>
<evidence type="ECO:0000256" key="4">
    <source>
        <dbReference type="ARBA" id="ARBA00022723"/>
    </source>
</evidence>
<evidence type="ECO:0000256" key="5">
    <source>
        <dbReference type="ARBA" id="ARBA00022837"/>
    </source>
</evidence>
<dbReference type="AlphaFoldDB" id="A0A1I4NBB8"/>
<dbReference type="GO" id="GO:0046872">
    <property type="term" value="F:metal ion binding"/>
    <property type="evidence" value="ECO:0007669"/>
    <property type="project" value="UniProtKB-KW"/>
</dbReference>